<dbReference type="InterPro" id="IPR001810">
    <property type="entry name" value="F-box_dom"/>
</dbReference>
<organism evidence="2 3">
    <name type="scientific">Coniochaeta hoffmannii</name>
    <dbReference type="NCBI Taxonomy" id="91930"/>
    <lineage>
        <taxon>Eukaryota</taxon>
        <taxon>Fungi</taxon>
        <taxon>Dikarya</taxon>
        <taxon>Ascomycota</taxon>
        <taxon>Pezizomycotina</taxon>
        <taxon>Sordariomycetes</taxon>
        <taxon>Sordariomycetidae</taxon>
        <taxon>Coniochaetales</taxon>
        <taxon>Coniochaetaceae</taxon>
        <taxon>Coniochaeta</taxon>
    </lineage>
</organism>
<dbReference type="PROSITE" id="PS50181">
    <property type="entry name" value="FBOX"/>
    <property type="match status" value="1"/>
</dbReference>
<dbReference type="Proteomes" id="UP001174691">
    <property type="component" value="Unassembled WGS sequence"/>
</dbReference>
<gene>
    <name evidence="2" type="ORF">NKR19_g8104</name>
</gene>
<dbReference type="EMBL" id="JANBVN010000155">
    <property type="protein sequence ID" value="KAJ9137772.1"/>
    <property type="molecule type" value="Genomic_DNA"/>
</dbReference>
<evidence type="ECO:0000313" key="3">
    <source>
        <dbReference type="Proteomes" id="UP001174691"/>
    </source>
</evidence>
<comment type="caution">
    <text evidence="2">The sequence shown here is derived from an EMBL/GenBank/DDBJ whole genome shotgun (WGS) entry which is preliminary data.</text>
</comment>
<sequence>MLTPPTIDSLPNEILLSILPYLSTSELRSITSLNRRLYAAAVALLHDRLVRAAALPDHELQLECFTPAQRLFSEPSYCEYVGTDSLPVAESDVRSLAGLGNLYSHFRPVRNSGAGTQAELASETIHLDESEPFAQLCTVVNIVKRGPRKGLFLSHVNVQEGLIRTWREWLAKRAENESETTGAPPVLWADAKQDVGIRFGLVERKALPRQAVFVMSDEDFPVSYRLEFSELLVRTSKLLTNLERSETEELTNSGNAIVIASF</sequence>
<dbReference type="InterPro" id="IPR036047">
    <property type="entry name" value="F-box-like_dom_sf"/>
</dbReference>
<keyword evidence="3" id="KW-1185">Reference proteome</keyword>
<proteinExistence type="predicted"/>
<feature type="domain" description="F-box" evidence="1">
    <location>
        <begin position="4"/>
        <end position="53"/>
    </location>
</feature>
<dbReference type="Pfam" id="PF12937">
    <property type="entry name" value="F-box-like"/>
    <property type="match status" value="1"/>
</dbReference>
<accession>A0AA38R7Z6</accession>
<name>A0AA38R7Z6_9PEZI</name>
<protein>
    <recommendedName>
        <fullName evidence="1">F-box domain-containing protein</fullName>
    </recommendedName>
</protein>
<evidence type="ECO:0000259" key="1">
    <source>
        <dbReference type="PROSITE" id="PS50181"/>
    </source>
</evidence>
<dbReference type="SUPFAM" id="SSF81383">
    <property type="entry name" value="F-box domain"/>
    <property type="match status" value="1"/>
</dbReference>
<evidence type="ECO:0000313" key="2">
    <source>
        <dbReference type="EMBL" id="KAJ9137772.1"/>
    </source>
</evidence>
<reference evidence="2" key="1">
    <citation type="submission" date="2022-07" db="EMBL/GenBank/DDBJ databases">
        <title>Fungi with potential for degradation of polypropylene.</title>
        <authorList>
            <person name="Gostincar C."/>
        </authorList>
    </citation>
    <scope>NUCLEOTIDE SEQUENCE</scope>
    <source>
        <strain evidence="2">EXF-13287</strain>
    </source>
</reference>
<dbReference type="AlphaFoldDB" id="A0AA38R7Z6"/>